<keyword evidence="13" id="KW-1185">Reference proteome</keyword>
<dbReference type="CDD" id="cd03337">
    <property type="entry name" value="TCP1_gamma"/>
    <property type="match status" value="1"/>
</dbReference>
<dbReference type="SUPFAM" id="SSF52029">
    <property type="entry name" value="GroEL apical domain-like"/>
    <property type="match status" value="1"/>
</dbReference>
<dbReference type="Gene3D" id="3.30.260.10">
    <property type="entry name" value="TCP-1-like chaperonin intermediate domain"/>
    <property type="match status" value="1"/>
</dbReference>
<keyword evidence="4" id="KW-0963">Cytoplasm</keyword>
<dbReference type="InterPro" id="IPR027410">
    <property type="entry name" value="TCP-1-like_intermed_sf"/>
</dbReference>
<comment type="subcellular location">
    <subcellularLocation>
        <location evidence="1">Cytoplasm</location>
    </subcellularLocation>
</comment>
<dbReference type="Proteomes" id="UP001279410">
    <property type="component" value="Unassembled WGS sequence"/>
</dbReference>
<dbReference type="NCBIfam" id="NF041083">
    <property type="entry name" value="thermosome_beta"/>
    <property type="match status" value="1"/>
</dbReference>
<dbReference type="GO" id="GO:0140662">
    <property type="term" value="F:ATP-dependent protein folding chaperone"/>
    <property type="evidence" value="ECO:0007669"/>
    <property type="project" value="InterPro"/>
</dbReference>
<dbReference type="PRINTS" id="PR00304">
    <property type="entry name" value="TCOMPLEXTCP1"/>
</dbReference>
<keyword evidence="7 9" id="KW-0143">Chaperone</keyword>
<protein>
    <recommendedName>
        <fullName evidence="3 10">T-complex protein 1 subunit gamma</fullName>
    </recommendedName>
</protein>
<evidence type="ECO:0000313" key="12">
    <source>
        <dbReference type="EMBL" id="GLD72209.1"/>
    </source>
</evidence>
<keyword evidence="5 9" id="KW-0547">Nucleotide-binding</keyword>
<dbReference type="GO" id="GO:0005524">
    <property type="term" value="F:ATP binding"/>
    <property type="evidence" value="ECO:0007669"/>
    <property type="project" value="UniProtKB-KW"/>
</dbReference>
<keyword evidence="11" id="KW-0472">Membrane</keyword>
<comment type="similarity">
    <text evidence="2 9">Belongs to the TCP-1 chaperonin family.</text>
</comment>
<dbReference type="InterPro" id="IPR029382">
    <property type="entry name" value="NCU-G1"/>
</dbReference>
<dbReference type="Gene3D" id="1.10.560.10">
    <property type="entry name" value="GroEL-like equatorial domain"/>
    <property type="match status" value="1"/>
</dbReference>
<dbReference type="PROSITE" id="PS00751">
    <property type="entry name" value="TCP1_2"/>
    <property type="match status" value="1"/>
</dbReference>
<reference evidence="12" key="1">
    <citation type="submission" date="2022-08" db="EMBL/GenBank/DDBJ databases">
        <title>Genome sequencing of akame (Lates japonicus).</title>
        <authorList>
            <person name="Hashiguchi Y."/>
            <person name="Takahashi H."/>
        </authorList>
    </citation>
    <scope>NUCLEOTIDE SEQUENCE</scope>
    <source>
        <strain evidence="12">Kochi</strain>
    </source>
</reference>
<evidence type="ECO:0000256" key="8">
    <source>
        <dbReference type="ARBA" id="ARBA00049360"/>
    </source>
</evidence>
<evidence type="ECO:0000256" key="1">
    <source>
        <dbReference type="ARBA" id="ARBA00004496"/>
    </source>
</evidence>
<dbReference type="InterPro" id="IPR027409">
    <property type="entry name" value="GroEL-like_apical_dom_sf"/>
</dbReference>
<dbReference type="GO" id="GO:0005832">
    <property type="term" value="C:chaperonin-containing T-complex"/>
    <property type="evidence" value="ECO:0007669"/>
    <property type="project" value="UniProtKB-ARBA"/>
</dbReference>
<evidence type="ECO:0000256" key="9">
    <source>
        <dbReference type="RuleBase" id="RU004187"/>
    </source>
</evidence>
<dbReference type="PROSITE" id="PS00750">
    <property type="entry name" value="TCP1_1"/>
    <property type="match status" value="1"/>
</dbReference>
<evidence type="ECO:0000256" key="7">
    <source>
        <dbReference type="ARBA" id="ARBA00023186"/>
    </source>
</evidence>
<evidence type="ECO:0000313" key="13">
    <source>
        <dbReference type="Proteomes" id="UP001279410"/>
    </source>
</evidence>
<dbReference type="Pfam" id="PF15065">
    <property type="entry name" value="NCU-G1"/>
    <property type="match status" value="1"/>
</dbReference>
<dbReference type="InterPro" id="IPR027413">
    <property type="entry name" value="GROEL-like_equatorial_sf"/>
</dbReference>
<dbReference type="Pfam" id="PF00118">
    <property type="entry name" value="Cpn60_TCP1"/>
    <property type="match status" value="1"/>
</dbReference>
<accession>A0AAD3RIY9</accession>
<dbReference type="PANTHER" id="PTHR11353">
    <property type="entry name" value="CHAPERONIN"/>
    <property type="match status" value="1"/>
</dbReference>
<dbReference type="FunFam" id="1.10.560.10:FF:000073">
    <property type="entry name" value="T-complex protein 1 subunit gamma"/>
    <property type="match status" value="1"/>
</dbReference>
<dbReference type="Gene3D" id="3.50.7.10">
    <property type="entry name" value="GroEL"/>
    <property type="match status" value="1"/>
</dbReference>
<gene>
    <name evidence="12" type="ORF">AKAME5_002353300</name>
</gene>
<dbReference type="FunFam" id="3.50.7.10:FF:000005">
    <property type="entry name" value="T-complex protein 1 subunit gamma"/>
    <property type="match status" value="1"/>
</dbReference>
<comment type="catalytic activity">
    <reaction evidence="8">
        <text>ATP + H2O = ADP + phosphate + H(+)</text>
        <dbReference type="Rhea" id="RHEA:13065"/>
        <dbReference type="ChEBI" id="CHEBI:15377"/>
        <dbReference type="ChEBI" id="CHEBI:15378"/>
        <dbReference type="ChEBI" id="CHEBI:30616"/>
        <dbReference type="ChEBI" id="CHEBI:43474"/>
        <dbReference type="ChEBI" id="CHEBI:456216"/>
    </reaction>
</comment>
<evidence type="ECO:0000256" key="10">
    <source>
        <dbReference type="RuleBase" id="RU004191"/>
    </source>
</evidence>
<keyword evidence="11" id="KW-0812">Transmembrane</keyword>
<organism evidence="12 13">
    <name type="scientific">Lates japonicus</name>
    <name type="common">Japanese lates</name>
    <dbReference type="NCBI Taxonomy" id="270547"/>
    <lineage>
        <taxon>Eukaryota</taxon>
        <taxon>Metazoa</taxon>
        <taxon>Chordata</taxon>
        <taxon>Craniata</taxon>
        <taxon>Vertebrata</taxon>
        <taxon>Euteleostomi</taxon>
        <taxon>Actinopterygii</taxon>
        <taxon>Neopterygii</taxon>
        <taxon>Teleostei</taxon>
        <taxon>Neoteleostei</taxon>
        <taxon>Acanthomorphata</taxon>
        <taxon>Carangaria</taxon>
        <taxon>Carangaria incertae sedis</taxon>
        <taxon>Centropomidae</taxon>
        <taxon>Lates</taxon>
    </lineage>
</organism>
<dbReference type="GO" id="GO:0016887">
    <property type="term" value="F:ATP hydrolysis activity"/>
    <property type="evidence" value="ECO:0007669"/>
    <property type="project" value="InterPro"/>
</dbReference>
<evidence type="ECO:0000256" key="11">
    <source>
        <dbReference type="SAM" id="Phobius"/>
    </source>
</evidence>
<feature type="transmembrane region" description="Helical" evidence="11">
    <location>
        <begin position="869"/>
        <end position="894"/>
    </location>
</feature>
<evidence type="ECO:0000256" key="5">
    <source>
        <dbReference type="ARBA" id="ARBA00022741"/>
    </source>
</evidence>
<dbReference type="GO" id="GO:0051082">
    <property type="term" value="F:unfolded protein binding"/>
    <property type="evidence" value="ECO:0007669"/>
    <property type="project" value="InterPro"/>
</dbReference>
<name>A0AAD3RIY9_LATJO</name>
<proteinExistence type="inferred from homology"/>
<dbReference type="NCBIfam" id="NF041082">
    <property type="entry name" value="thermosome_alpha"/>
    <property type="match status" value="1"/>
</dbReference>
<dbReference type="InterPro" id="IPR017998">
    <property type="entry name" value="Chaperone_TCP-1"/>
</dbReference>
<dbReference type="InterPro" id="IPR002423">
    <property type="entry name" value="Cpn60/GroEL/TCP-1"/>
</dbReference>
<dbReference type="AlphaFoldDB" id="A0AAD3RIY9"/>
<dbReference type="NCBIfam" id="TIGR02344">
    <property type="entry name" value="chap_CCT_gamma"/>
    <property type="match status" value="1"/>
</dbReference>
<evidence type="ECO:0000256" key="3">
    <source>
        <dbReference type="ARBA" id="ARBA00017187"/>
    </source>
</evidence>
<dbReference type="InterPro" id="IPR053374">
    <property type="entry name" value="TCP-1_chaperonin"/>
</dbReference>
<keyword evidence="6 9" id="KW-0067">ATP-binding</keyword>
<comment type="caution">
    <text evidence="12">The sequence shown here is derived from an EMBL/GenBank/DDBJ whole genome shotgun (WGS) entry which is preliminary data.</text>
</comment>
<dbReference type="InterPro" id="IPR012719">
    <property type="entry name" value="Chap_CCT_gamma"/>
</dbReference>
<dbReference type="PROSITE" id="PS00995">
    <property type="entry name" value="TCP1_3"/>
    <property type="match status" value="1"/>
</dbReference>
<dbReference type="SUPFAM" id="SSF54849">
    <property type="entry name" value="GroEL-intermediate domain like"/>
    <property type="match status" value="1"/>
</dbReference>
<dbReference type="FunFam" id="1.10.560.10:FF:000069">
    <property type="entry name" value="T-complex protein 1 subunit gamma"/>
    <property type="match status" value="1"/>
</dbReference>
<dbReference type="EMBL" id="BRZM01000911">
    <property type="protein sequence ID" value="GLD72209.1"/>
    <property type="molecule type" value="Genomic_DNA"/>
</dbReference>
<evidence type="ECO:0000256" key="2">
    <source>
        <dbReference type="ARBA" id="ARBA00008020"/>
    </source>
</evidence>
<dbReference type="InterPro" id="IPR002194">
    <property type="entry name" value="Chaperonin_TCP-1_CS"/>
</dbReference>
<sequence length="909" mass="99811">MIGQQVLVLNQNVKRESGRKVQTGNINAAKTIADVIRTCLGPRAMMKMLLDPTGGIVMTNDGNAILREIQVQHPAAKSMIEISRTQDEEVGDGTTSVIILAGEMLSVAEQFLEQQMHPTVVISAYRQALEDMLETLKEISTPVDTADRSMMLKIVHSAINTKALSRWSELACGIALDAVRTVELDDNGRKEIDIKKYAKVEKVPGGIIEDSCVLRGVMVNKDVTHPRMKRMIREPRIVLLDCSLEYKKGESQTDIEISKEEDFARILQMEEEYIQQICEDIIRIKPDLVFTEKGISDLAQHYLVKANITAIRRVRKTDNNRIARACGARIVSRTDELREEDVGVGAGLFEVKKIGDEYFTFVTECKDPKACTILLRGASKEILAEVERNLQDAMQVCRNVLLDPFLLPGGGAVEMAVSKRLTERSRALTGIEQWPYRAVAHALEVIPRTLIQNCGASTIRVLTSLRAKHTQENSVCWGVDGETGALSDMSSLGIWEPLAVKAQTYKTAVEAAILLLRIDDIVSGHKKKDKDEQMGGQGGDGGETFIRQLSVELNPGSTSTFPGGDLLHVRAVGDNDTLHFLFCSRGAPTLLLVHTNSSSSTVKVDWSQFVAPNTSGSLKVEPENSVQYSTAVVFSRLLEYDDANDTADPTSDLLPPYELQDFTWSRLNLSGPTALLCGSAPNATNGLLCLKLSVFDSEGRSQSWPRLLHTANSSQLGVWLDGLLPRATRSRFLLELQAVGRADPPSRVEVHQSIDDEYTPSIFQVSRWVSSENGSSDILGFVQWKPVAYRRSDPVLEDATPCRHSDPRPQSGKAAPSGLIRAFYSDPDVFGLNVSFGLGGEPFYNSTRFLSWTMLVGVGSPPVDSFSPLVVTIMAVGLGMPVVLLLLGGVWVCVKKRAVASTTAYEPIN</sequence>
<keyword evidence="11" id="KW-1133">Transmembrane helix</keyword>
<evidence type="ECO:0000256" key="4">
    <source>
        <dbReference type="ARBA" id="ARBA00022490"/>
    </source>
</evidence>
<evidence type="ECO:0000256" key="6">
    <source>
        <dbReference type="ARBA" id="ARBA00022840"/>
    </source>
</evidence>
<dbReference type="InterPro" id="IPR054827">
    <property type="entry name" value="thermosome_alpha"/>
</dbReference>
<dbReference type="SUPFAM" id="SSF48592">
    <property type="entry name" value="GroEL equatorial domain-like"/>
    <property type="match status" value="1"/>
</dbReference>